<dbReference type="Proteomes" id="UP000190648">
    <property type="component" value="Unassembled WGS sequence"/>
</dbReference>
<proteinExistence type="predicted"/>
<dbReference type="Gene3D" id="2.40.50.40">
    <property type="match status" value="1"/>
</dbReference>
<keyword evidence="2" id="KW-0547">Nucleotide-binding</keyword>
<dbReference type="InterPro" id="IPR016197">
    <property type="entry name" value="Chromo-like_dom_sf"/>
</dbReference>
<dbReference type="GO" id="GO:0042393">
    <property type="term" value="F:histone binding"/>
    <property type="evidence" value="ECO:0007669"/>
    <property type="project" value="TreeGrafter"/>
</dbReference>
<keyword evidence="4" id="KW-0805">Transcription regulation</keyword>
<dbReference type="PANTHER" id="PTHR45623">
    <property type="entry name" value="CHROMODOMAIN-HELICASE-DNA-BINDING PROTEIN 3-RELATED-RELATED"/>
    <property type="match status" value="1"/>
</dbReference>
<dbReference type="SUPFAM" id="SSF54160">
    <property type="entry name" value="Chromo domain-like"/>
    <property type="match status" value="1"/>
</dbReference>
<reference evidence="9 10" key="1">
    <citation type="submission" date="2016-02" db="EMBL/GenBank/DDBJ databases">
        <title>Band-tailed pigeon sequencing and assembly.</title>
        <authorList>
            <person name="Soares A.E."/>
            <person name="Novak B.J."/>
            <person name="Rice E.S."/>
            <person name="O'Connell B."/>
            <person name="Chang D."/>
            <person name="Weber S."/>
            <person name="Shapiro B."/>
        </authorList>
    </citation>
    <scope>NUCLEOTIDE SEQUENCE [LARGE SCALE GENOMIC DNA]</scope>
    <source>
        <strain evidence="9">BTP2013</strain>
        <tissue evidence="9">Blood</tissue>
    </source>
</reference>
<name>A0A1V4L083_PATFA</name>
<dbReference type="GO" id="GO:0140658">
    <property type="term" value="F:ATP-dependent chromatin remodeler activity"/>
    <property type="evidence" value="ECO:0007669"/>
    <property type="project" value="TreeGrafter"/>
</dbReference>
<keyword evidence="5" id="KW-0804">Transcription</keyword>
<dbReference type="GO" id="GO:0016887">
    <property type="term" value="F:ATP hydrolysis activity"/>
    <property type="evidence" value="ECO:0007669"/>
    <property type="project" value="TreeGrafter"/>
</dbReference>
<dbReference type="PROSITE" id="PS50013">
    <property type="entry name" value="CHROMO_2"/>
    <property type="match status" value="1"/>
</dbReference>
<evidence type="ECO:0000256" key="4">
    <source>
        <dbReference type="ARBA" id="ARBA00023015"/>
    </source>
</evidence>
<dbReference type="CDD" id="cd18662">
    <property type="entry name" value="CD2_tandem_CHD3-4_like"/>
    <property type="match status" value="1"/>
</dbReference>
<dbReference type="PANTHER" id="PTHR45623:SF9">
    <property type="entry name" value="CHROMODOMAIN-HELICASE-DNA-BINDING PROTEIN 3"/>
    <property type="match status" value="1"/>
</dbReference>
<dbReference type="InterPro" id="IPR023779">
    <property type="entry name" value="Chromodomain_CS"/>
</dbReference>
<keyword evidence="3" id="KW-0067">ATP-binding</keyword>
<comment type="caution">
    <text evidence="9">The sequence shown here is derived from an EMBL/GenBank/DDBJ whole genome shotgun (WGS) entry which is preliminary data.</text>
</comment>
<dbReference type="PROSITE" id="PS00598">
    <property type="entry name" value="CHROMO_1"/>
    <property type="match status" value="1"/>
</dbReference>
<gene>
    <name evidence="9" type="ORF">AV530_011482</name>
</gene>
<evidence type="ECO:0000259" key="8">
    <source>
        <dbReference type="PROSITE" id="PS50013"/>
    </source>
</evidence>
<keyword evidence="6" id="KW-0539">Nucleus</keyword>
<sequence>MGTRGPWELWGDCSWVKELQLEIFHLVMYRNYQRKNDMDEPPPLDYGSGDDDPKSEKRGGTGGDPLFGGMEERFYRYGIKPEWMTVHRIINHSVDRKGQYHYLVKWRDLPYDQATWEDDEMPIPDYDLHKMAYWRHR</sequence>
<evidence type="ECO:0000313" key="9">
    <source>
        <dbReference type="EMBL" id="OPJ89901.1"/>
    </source>
</evidence>
<dbReference type="InterPro" id="IPR023780">
    <property type="entry name" value="Chromo_domain"/>
</dbReference>
<feature type="domain" description="Chromo" evidence="8">
    <location>
        <begin position="84"/>
        <end position="120"/>
    </location>
</feature>
<protein>
    <recommendedName>
        <fullName evidence="8">Chromo domain-containing protein</fullName>
    </recommendedName>
</protein>
<evidence type="ECO:0000313" key="10">
    <source>
        <dbReference type="Proteomes" id="UP000190648"/>
    </source>
</evidence>
<organism evidence="9 10">
    <name type="scientific">Patagioenas fasciata monilis</name>
    <dbReference type="NCBI Taxonomy" id="372326"/>
    <lineage>
        <taxon>Eukaryota</taxon>
        <taxon>Metazoa</taxon>
        <taxon>Chordata</taxon>
        <taxon>Craniata</taxon>
        <taxon>Vertebrata</taxon>
        <taxon>Euteleostomi</taxon>
        <taxon>Archelosauria</taxon>
        <taxon>Archosauria</taxon>
        <taxon>Dinosauria</taxon>
        <taxon>Saurischia</taxon>
        <taxon>Theropoda</taxon>
        <taxon>Coelurosauria</taxon>
        <taxon>Aves</taxon>
        <taxon>Neognathae</taxon>
        <taxon>Neoaves</taxon>
        <taxon>Columbimorphae</taxon>
        <taxon>Columbiformes</taxon>
        <taxon>Columbidae</taxon>
        <taxon>Patagioenas</taxon>
    </lineage>
</organism>
<comment type="subcellular location">
    <subcellularLocation>
        <location evidence="1">Nucleus</location>
    </subcellularLocation>
</comment>
<evidence type="ECO:0000256" key="5">
    <source>
        <dbReference type="ARBA" id="ARBA00023163"/>
    </source>
</evidence>
<dbReference type="GO" id="GO:0016581">
    <property type="term" value="C:NuRD complex"/>
    <property type="evidence" value="ECO:0007669"/>
    <property type="project" value="TreeGrafter"/>
</dbReference>
<dbReference type="Pfam" id="PF00385">
    <property type="entry name" value="Chromo"/>
    <property type="match status" value="1"/>
</dbReference>
<evidence type="ECO:0000256" key="7">
    <source>
        <dbReference type="SAM" id="MobiDB-lite"/>
    </source>
</evidence>
<feature type="region of interest" description="Disordered" evidence="7">
    <location>
        <begin position="35"/>
        <end position="66"/>
    </location>
</feature>
<dbReference type="AlphaFoldDB" id="A0A1V4L083"/>
<evidence type="ECO:0000256" key="3">
    <source>
        <dbReference type="ARBA" id="ARBA00022840"/>
    </source>
</evidence>
<evidence type="ECO:0000256" key="1">
    <source>
        <dbReference type="ARBA" id="ARBA00004123"/>
    </source>
</evidence>
<evidence type="ECO:0000256" key="6">
    <source>
        <dbReference type="ARBA" id="ARBA00023242"/>
    </source>
</evidence>
<dbReference type="GO" id="GO:0003682">
    <property type="term" value="F:chromatin binding"/>
    <property type="evidence" value="ECO:0007669"/>
    <property type="project" value="TreeGrafter"/>
</dbReference>
<dbReference type="GO" id="GO:0005524">
    <property type="term" value="F:ATP binding"/>
    <property type="evidence" value="ECO:0007669"/>
    <property type="project" value="UniProtKB-KW"/>
</dbReference>
<dbReference type="STRING" id="372326.A0A1V4L083"/>
<dbReference type="GO" id="GO:0003677">
    <property type="term" value="F:DNA binding"/>
    <property type="evidence" value="ECO:0007669"/>
    <property type="project" value="TreeGrafter"/>
</dbReference>
<dbReference type="FunFam" id="2.40.50.40:FF:000003">
    <property type="entry name" value="chromodomain-helicase-DNA-binding protein 3 isoform X1"/>
    <property type="match status" value="1"/>
</dbReference>
<keyword evidence="10" id="KW-1185">Reference proteome</keyword>
<evidence type="ECO:0000256" key="2">
    <source>
        <dbReference type="ARBA" id="ARBA00022741"/>
    </source>
</evidence>
<dbReference type="SMART" id="SM00298">
    <property type="entry name" value="CHROMO"/>
    <property type="match status" value="1"/>
</dbReference>
<dbReference type="InterPro" id="IPR000953">
    <property type="entry name" value="Chromo/chromo_shadow_dom"/>
</dbReference>
<dbReference type="OrthoDB" id="5857104at2759"/>
<accession>A0A1V4L083</accession>
<dbReference type="EMBL" id="LSYS01001037">
    <property type="protein sequence ID" value="OPJ89901.1"/>
    <property type="molecule type" value="Genomic_DNA"/>
</dbReference>